<dbReference type="Proteomes" id="UP001276659">
    <property type="component" value="Unassembled WGS sequence"/>
</dbReference>
<name>A0AAD9ZJL1_9LECA</name>
<evidence type="ECO:0000313" key="3">
    <source>
        <dbReference type="Proteomes" id="UP001276659"/>
    </source>
</evidence>
<evidence type="ECO:0000313" key="2">
    <source>
        <dbReference type="EMBL" id="KAK3178897.1"/>
    </source>
</evidence>
<organism evidence="2 3">
    <name type="scientific">Lepraria neglecta</name>
    <dbReference type="NCBI Taxonomy" id="209136"/>
    <lineage>
        <taxon>Eukaryota</taxon>
        <taxon>Fungi</taxon>
        <taxon>Dikarya</taxon>
        <taxon>Ascomycota</taxon>
        <taxon>Pezizomycotina</taxon>
        <taxon>Lecanoromycetes</taxon>
        <taxon>OSLEUM clade</taxon>
        <taxon>Lecanoromycetidae</taxon>
        <taxon>Lecanorales</taxon>
        <taxon>Lecanorineae</taxon>
        <taxon>Stereocaulaceae</taxon>
        <taxon>Lepraria</taxon>
    </lineage>
</organism>
<sequence>MAKALKPFNSRLVGIEELSVTSSTSKDDSIFDPFDPNNTRATTNSNVNTSDTQEPVQSSTSPDSPLGLGSLGRLPSEIRNVIYKKLMVVDKMIEDVYKLVGTKKVVMEADCPRIKGLRVTILRTSRAIYQEGLPILYGWNSFFFRKPSHLEIFAYEELLENGWKPVFGLETKEYGRLSLIRPVGLNIGANSKGQRRKLDRKAIWETW</sequence>
<gene>
    <name evidence="2" type="ORF">OEA41_001034</name>
</gene>
<dbReference type="EMBL" id="JASNWA010000003">
    <property type="protein sequence ID" value="KAK3178897.1"/>
    <property type="molecule type" value="Genomic_DNA"/>
</dbReference>
<accession>A0AAD9ZJL1</accession>
<keyword evidence="3" id="KW-1185">Reference proteome</keyword>
<feature type="compositionally biased region" description="Polar residues" evidence="1">
    <location>
        <begin position="36"/>
        <end position="57"/>
    </location>
</feature>
<protein>
    <submittedName>
        <fullName evidence="2">Uncharacterized protein</fullName>
    </submittedName>
</protein>
<dbReference type="AlphaFoldDB" id="A0AAD9ZJL1"/>
<reference evidence="2" key="1">
    <citation type="submission" date="2022-11" db="EMBL/GenBank/DDBJ databases">
        <title>Chromosomal genome sequence assembly and mating type (MAT) locus characterization of the leprose asexual lichenized fungus Lepraria neglecta (Nyl.) Erichsen.</title>
        <authorList>
            <person name="Allen J.L."/>
            <person name="Pfeffer B."/>
        </authorList>
    </citation>
    <scope>NUCLEOTIDE SEQUENCE</scope>
    <source>
        <strain evidence="2">Allen 5258</strain>
    </source>
</reference>
<feature type="region of interest" description="Disordered" evidence="1">
    <location>
        <begin position="24"/>
        <end position="71"/>
    </location>
</feature>
<evidence type="ECO:0000256" key="1">
    <source>
        <dbReference type="SAM" id="MobiDB-lite"/>
    </source>
</evidence>
<proteinExistence type="predicted"/>
<comment type="caution">
    <text evidence="2">The sequence shown here is derived from an EMBL/GenBank/DDBJ whole genome shotgun (WGS) entry which is preliminary data.</text>
</comment>
<feature type="compositionally biased region" description="Low complexity" evidence="1">
    <location>
        <begin position="58"/>
        <end position="71"/>
    </location>
</feature>